<dbReference type="EMBL" id="AOPZ01000503">
    <property type="protein sequence ID" value="EPH39677.1"/>
    <property type="molecule type" value="Genomic_DNA"/>
</dbReference>
<gene>
    <name evidence="4" type="ORF">STRAU_7253</name>
</gene>
<evidence type="ECO:0000256" key="1">
    <source>
        <dbReference type="ARBA" id="ARBA00007169"/>
    </source>
</evidence>
<protein>
    <submittedName>
        <fullName evidence="4">Putative Linear gramicidin dehydrogenase LgrE</fullName>
    </submittedName>
</protein>
<evidence type="ECO:0000256" key="2">
    <source>
        <dbReference type="SAM" id="MobiDB-lite"/>
    </source>
</evidence>
<sequence length="263" mass="28767">MDATEPQLRLFVLHHAGGSHVSYRKWPGLLGGQWDVRLLDAPGRGRLGHLPQLDNAGRLADFFLRRLQGELRAPYAFFGHSMGALIAYEMTLRLAARHRVLPVWLGLSARGAPRPEGAGKQHHRLSDAELQTHLELLGGTPEEVFDNPDLWALYDPLIRGDLRLVETWRPQAGTEPLPVPLSVFAGSQDTSVPARQLAGWERHTERFLGLRVLDGGHFYFQDDPLPLLGRIRQDVQAALTAAPAPAPAAPAAARGAGRGGAAR</sequence>
<keyword evidence="5" id="KW-1185">Reference proteome</keyword>
<dbReference type="InterPro" id="IPR001031">
    <property type="entry name" value="Thioesterase"/>
</dbReference>
<comment type="caution">
    <text evidence="4">The sequence shown here is derived from an EMBL/GenBank/DDBJ whole genome shotgun (WGS) entry which is preliminary data.</text>
</comment>
<feature type="region of interest" description="Disordered" evidence="2">
    <location>
        <begin position="242"/>
        <end position="263"/>
    </location>
</feature>
<dbReference type="PATRIC" id="fig|1286094.4.peg.7176"/>
<accession>S4AE08</accession>
<dbReference type="Pfam" id="PF00975">
    <property type="entry name" value="Thioesterase"/>
    <property type="match status" value="1"/>
</dbReference>
<dbReference type="PANTHER" id="PTHR11487">
    <property type="entry name" value="THIOESTERASE"/>
    <property type="match status" value="1"/>
</dbReference>
<name>S4AE08_9ACTN</name>
<evidence type="ECO:0000313" key="4">
    <source>
        <dbReference type="EMBL" id="EPH39677.1"/>
    </source>
</evidence>
<dbReference type="RefSeq" id="WP_016645359.1">
    <property type="nucleotide sequence ID" value="NZ_AOPZ01000503.1"/>
</dbReference>
<organism evidence="4 5">
    <name type="scientific">Streptomyces aurantiacus JA 4570</name>
    <dbReference type="NCBI Taxonomy" id="1286094"/>
    <lineage>
        <taxon>Bacteria</taxon>
        <taxon>Bacillati</taxon>
        <taxon>Actinomycetota</taxon>
        <taxon>Actinomycetes</taxon>
        <taxon>Kitasatosporales</taxon>
        <taxon>Streptomycetaceae</taxon>
        <taxon>Streptomyces</taxon>
        <taxon>Streptomyces aurantiacus group</taxon>
    </lineage>
</organism>
<dbReference type="Proteomes" id="UP000014629">
    <property type="component" value="Unassembled WGS sequence"/>
</dbReference>
<dbReference type="PANTHER" id="PTHR11487:SF0">
    <property type="entry name" value="S-ACYL FATTY ACID SYNTHASE THIOESTERASE, MEDIUM CHAIN"/>
    <property type="match status" value="1"/>
</dbReference>
<dbReference type="AlphaFoldDB" id="S4AE08"/>
<proteinExistence type="inferred from homology"/>
<reference evidence="4 5" key="1">
    <citation type="submission" date="2013-02" db="EMBL/GenBank/DDBJ databases">
        <title>Draft Genome Sequence of Streptomyces aurantiacus, Which Produces Setomimycin.</title>
        <authorList>
            <person name="Gruening B.A."/>
            <person name="Praeg A."/>
            <person name="Erxleben A."/>
            <person name="Guenther S."/>
            <person name="Mueller M."/>
        </authorList>
    </citation>
    <scope>NUCLEOTIDE SEQUENCE [LARGE SCALE GENOMIC DNA]</scope>
    <source>
        <strain evidence="4 5">JA 4570</strain>
    </source>
</reference>
<dbReference type="Gene3D" id="3.40.50.1820">
    <property type="entry name" value="alpha/beta hydrolase"/>
    <property type="match status" value="1"/>
</dbReference>
<dbReference type="OrthoDB" id="8480037at2"/>
<dbReference type="InterPro" id="IPR012223">
    <property type="entry name" value="TEII"/>
</dbReference>
<comment type="similarity">
    <text evidence="1">Belongs to the thioesterase family.</text>
</comment>
<dbReference type="InterPro" id="IPR029058">
    <property type="entry name" value="AB_hydrolase_fold"/>
</dbReference>
<dbReference type="SUPFAM" id="SSF53474">
    <property type="entry name" value="alpha/beta-Hydrolases"/>
    <property type="match status" value="1"/>
</dbReference>
<feature type="domain" description="Thioesterase" evidence="3">
    <location>
        <begin position="9"/>
        <end position="221"/>
    </location>
</feature>
<dbReference type="GO" id="GO:0008610">
    <property type="term" value="P:lipid biosynthetic process"/>
    <property type="evidence" value="ECO:0007669"/>
    <property type="project" value="TreeGrafter"/>
</dbReference>
<evidence type="ECO:0000313" key="5">
    <source>
        <dbReference type="Proteomes" id="UP000014629"/>
    </source>
</evidence>
<evidence type="ECO:0000259" key="3">
    <source>
        <dbReference type="Pfam" id="PF00975"/>
    </source>
</evidence>